<keyword evidence="2" id="KW-1185">Reference proteome</keyword>
<accession>A0ABW1AQV4</accession>
<evidence type="ECO:0000313" key="1">
    <source>
        <dbReference type="EMBL" id="MFC5769527.1"/>
    </source>
</evidence>
<proteinExistence type="predicted"/>
<sequence length="77" mass="8659">MKPEDGFPFGREYRGDIYAFADDETELRCLGIELGRFNAEWACFEDCRLSALAMAGFAALGGKYLADLRPIVPSRYN</sequence>
<name>A0ABW1AQV4_9RHOO</name>
<gene>
    <name evidence="1" type="ORF">ACFPTN_09075</name>
</gene>
<dbReference type="EMBL" id="JBHSOG010000030">
    <property type="protein sequence ID" value="MFC5769527.1"/>
    <property type="molecule type" value="Genomic_DNA"/>
</dbReference>
<organism evidence="1 2">
    <name type="scientific">Thauera sinica</name>
    <dbReference type="NCBI Taxonomy" id="2665146"/>
    <lineage>
        <taxon>Bacteria</taxon>
        <taxon>Pseudomonadati</taxon>
        <taxon>Pseudomonadota</taxon>
        <taxon>Betaproteobacteria</taxon>
        <taxon>Rhodocyclales</taxon>
        <taxon>Zoogloeaceae</taxon>
        <taxon>Thauera</taxon>
    </lineage>
</organism>
<comment type="caution">
    <text evidence="1">The sequence shown here is derived from an EMBL/GenBank/DDBJ whole genome shotgun (WGS) entry which is preliminary data.</text>
</comment>
<protein>
    <submittedName>
        <fullName evidence="1">Uncharacterized protein</fullName>
    </submittedName>
</protein>
<evidence type="ECO:0000313" key="2">
    <source>
        <dbReference type="Proteomes" id="UP001595974"/>
    </source>
</evidence>
<dbReference type="RefSeq" id="WP_157748473.1">
    <property type="nucleotide sequence ID" value="NZ_JBHSOG010000030.1"/>
</dbReference>
<dbReference type="Proteomes" id="UP001595974">
    <property type="component" value="Unassembled WGS sequence"/>
</dbReference>
<reference evidence="2" key="1">
    <citation type="journal article" date="2019" name="Int. J. Syst. Evol. Microbiol.">
        <title>The Global Catalogue of Microorganisms (GCM) 10K type strain sequencing project: providing services to taxonomists for standard genome sequencing and annotation.</title>
        <authorList>
            <consortium name="The Broad Institute Genomics Platform"/>
            <consortium name="The Broad Institute Genome Sequencing Center for Infectious Disease"/>
            <person name="Wu L."/>
            <person name="Ma J."/>
        </authorList>
    </citation>
    <scope>NUCLEOTIDE SEQUENCE [LARGE SCALE GENOMIC DNA]</scope>
    <source>
        <strain evidence="2">SHR3</strain>
    </source>
</reference>